<dbReference type="EMBL" id="CYZE01000001">
    <property type="protein sequence ID" value="CUN64181.1"/>
    <property type="molecule type" value="Genomic_DNA"/>
</dbReference>
<evidence type="ECO:0000313" key="2">
    <source>
        <dbReference type="EMBL" id="RGM08898.1"/>
    </source>
</evidence>
<protein>
    <submittedName>
        <fullName evidence="1">Uncharacterized protein</fullName>
    </submittedName>
</protein>
<name>A0A173YIZ6_9FIRM</name>
<dbReference type="EMBL" id="QSSQ01000001">
    <property type="protein sequence ID" value="RGM08898.1"/>
    <property type="molecule type" value="Genomic_DNA"/>
</dbReference>
<dbReference type="Proteomes" id="UP000095651">
    <property type="component" value="Unassembled WGS sequence"/>
</dbReference>
<dbReference type="Proteomes" id="UP000261257">
    <property type="component" value="Unassembled WGS sequence"/>
</dbReference>
<evidence type="ECO:0000313" key="3">
    <source>
        <dbReference type="Proteomes" id="UP000095651"/>
    </source>
</evidence>
<dbReference type="AlphaFoldDB" id="A0A173YIZ6"/>
<evidence type="ECO:0000313" key="4">
    <source>
        <dbReference type="Proteomes" id="UP000261257"/>
    </source>
</evidence>
<accession>A0A173YIZ6</accession>
<gene>
    <name evidence="2" type="ORF">DXC39_02780</name>
    <name evidence="1" type="ORF">ERS852407_00782</name>
</gene>
<reference evidence="1 3" key="1">
    <citation type="submission" date="2015-09" db="EMBL/GenBank/DDBJ databases">
        <authorList>
            <consortium name="Pathogen Informatics"/>
        </authorList>
    </citation>
    <scope>NUCLEOTIDE SEQUENCE [LARGE SCALE GENOMIC DNA]</scope>
    <source>
        <strain evidence="1 3">2789STDY5608850</strain>
    </source>
</reference>
<dbReference type="RefSeq" id="WP_117621710.1">
    <property type="nucleotide sequence ID" value="NZ_CABIXC010000001.1"/>
</dbReference>
<organism evidence="1 3">
    <name type="scientific">Hungatella hathewayi</name>
    <dbReference type="NCBI Taxonomy" id="154046"/>
    <lineage>
        <taxon>Bacteria</taxon>
        <taxon>Bacillati</taxon>
        <taxon>Bacillota</taxon>
        <taxon>Clostridia</taxon>
        <taxon>Lachnospirales</taxon>
        <taxon>Lachnospiraceae</taxon>
        <taxon>Hungatella</taxon>
    </lineage>
</organism>
<sequence>MSYITYTDAEMEIVKSGIEAIRNVLMGTDMGKKESLLFCLDRFLDPWFGYQLPYQDAIVDLLQVVIVSDNTLSVKEAALQLICDYAWPPFPVLEENFERVEAELRPDVSYAMHMDKEIETDS</sequence>
<proteinExistence type="predicted"/>
<evidence type="ECO:0000313" key="1">
    <source>
        <dbReference type="EMBL" id="CUN64181.1"/>
    </source>
</evidence>
<reference evidence="2 4" key="2">
    <citation type="submission" date="2018-08" db="EMBL/GenBank/DDBJ databases">
        <title>A genome reference for cultivated species of the human gut microbiota.</title>
        <authorList>
            <person name="Zou Y."/>
            <person name="Xue W."/>
            <person name="Luo G."/>
        </authorList>
    </citation>
    <scope>NUCLEOTIDE SEQUENCE [LARGE SCALE GENOMIC DNA]</scope>
    <source>
        <strain evidence="2 4">TF05-11AC</strain>
    </source>
</reference>